<evidence type="ECO:0000256" key="3">
    <source>
        <dbReference type="ARBA" id="ARBA00022475"/>
    </source>
</evidence>
<keyword evidence="4 7" id="KW-0812">Transmembrane</keyword>
<sequence length="201" mass="21876">MLYWLDLFGTIVFAISGCLIAGRRRMDLFGVMVVSLATAIGGGTFRDLILGATPVFWVRDPIYIQLSLLTSLLVFWSARRINVDLYGLKYADALGLAVFTIIGTQKALSYGSGPTIAIMMGIMTGVMGGMIRDLLCAQVPMVLRREIYAAASLMGAAVYLGLLALPIPVELSMLLSALVTLSIRVLAIRRNLSLPTFRFHN</sequence>
<organism evidence="9 10">
    <name type="scientific">Aestuariirhabdus litorea</name>
    <dbReference type="NCBI Taxonomy" id="2528527"/>
    <lineage>
        <taxon>Bacteria</taxon>
        <taxon>Pseudomonadati</taxon>
        <taxon>Pseudomonadota</taxon>
        <taxon>Gammaproteobacteria</taxon>
        <taxon>Oceanospirillales</taxon>
        <taxon>Aestuariirhabdaceae</taxon>
        <taxon>Aestuariirhabdus</taxon>
    </lineage>
</organism>
<feature type="transmembrane region" description="Helical" evidence="7">
    <location>
        <begin position="114"/>
        <end position="135"/>
    </location>
</feature>
<evidence type="ECO:0000259" key="8">
    <source>
        <dbReference type="Pfam" id="PF03458"/>
    </source>
</evidence>
<evidence type="ECO:0000256" key="2">
    <source>
        <dbReference type="ARBA" id="ARBA00008193"/>
    </source>
</evidence>
<proteinExistence type="inferred from homology"/>
<evidence type="ECO:0000256" key="4">
    <source>
        <dbReference type="ARBA" id="ARBA00022692"/>
    </source>
</evidence>
<feature type="transmembrane region" description="Helical" evidence="7">
    <location>
        <begin position="62"/>
        <end position="78"/>
    </location>
</feature>
<dbReference type="GO" id="GO:0005886">
    <property type="term" value="C:plasma membrane"/>
    <property type="evidence" value="ECO:0007669"/>
    <property type="project" value="UniProtKB-SubCell"/>
</dbReference>
<feature type="transmembrane region" description="Helical" evidence="7">
    <location>
        <begin position="90"/>
        <end position="108"/>
    </location>
</feature>
<keyword evidence="10" id="KW-1185">Reference proteome</keyword>
<comment type="subcellular location">
    <subcellularLocation>
        <location evidence="1">Cell membrane</location>
        <topology evidence="1">Multi-pass membrane protein</topology>
    </subcellularLocation>
</comment>
<gene>
    <name evidence="9" type="ORF">D0544_03765</name>
</gene>
<evidence type="ECO:0000313" key="10">
    <source>
        <dbReference type="Proteomes" id="UP000280792"/>
    </source>
</evidence>
<feature type="transmembrane region" description="Helical" evidence="7">
    <location>
        <begin position="171"/>
        <end position="188"/>
    </location>
</feature>
<feature type="domain" description="Glycine transporter" evidence="8">
    <location>
        <begin position="3"/>
        <end position="77"/>
    </location>
</feature>
<feature type="domain" description="Glycine transporter" evidence="8">
    <location>
        <begin position="90"/>
        <end position="162"/>
    </location>
</feature>
<evidence type="ECO:0000256" key="5">
    <source>
        <dbReference type="ARBA" id="ARBA00022989"/>
    </source>
</evidence>
<feature type="transmembrane region" description="Helical" evidence="7">
    <location>
        <begin position="147"/>
        <end position="165"/>
    </location>
</feature>
<dbReference type="RefSeq" id="WP_125014664.1">
    <property type="nucleotide sequence ID" value="NZ_QWEZ01000001.1"/>
</dbReference>
<evidence type="ECO:0000313" key="9">
    <source>
        <dbReference type="EMBL" id="RRJ84237.1"/>
    </source>
</evidence>
<reference evidence="9 10" key="1">
    <citation type="submission" date="2018-08" db="EMBL/GenBank/DDBJ databases">
        <authorList>
            <person name="Khan S.A."/>
        </authorList>
    </citation>
    <scope>NUCLEOTIDE SEQUENCE [LARGE SCALE GENOMIC DNA]</scope>
    <source>
        <strain evidence="9 10">GTF-13</strain>
    </source>
</reference>
<dbReference type="Pfam" id="PF03458">
    <property type="entry name" value="Gly_transporter"/>
    <property type="match status" value="2"/>
</dbReference>
<dbReference type="EMBL" id="QWEZ01000001">
    <property type="protein sequence ID" value="RRJ84237.1"/>
    <property type="molecule type" value="Genomic_DNA"/>
</dbReference>
<comment type="caution">
    <text evidence="9">The sequence shown here is derived from an EMBL/GenBank/DDBJ whole genome shotgun (WGS) entry which is preliminary data.</text>
</comment>
<dbReference type="PANTHER" id="PTHR30506:SF3">
    <property type="entry name" value="UPF0126 INNER MEMBRANE PROTEIN YADS-RELATED"/>
    <property type="match status" value="1"/>
</dbReference>
<name>A0A3P3VPE9_9GAMM</name>
<feature type="transmembrane region" description="Helical" evidence="7">
    <location>
        <begin position="6"/>
        <end position="22"/>
    </location>
</feature>
<keyword evidence="6 7" id="KW-0472">Membrane</keyword>
<evidence type="ECO:0000256" key="7">
    <source>
        <dbReference type="SAM" id="Phobius"/>
    </source>
</evidence>
<dbReference type="PANTHER" id="PTHR30506">
    <property type="entry name" value="INNER MEMBRANE PROTEIN"/>
    <property type="match status" value="1"/>
</dbReference>
<dbReference type="AlphaFoldDB" id="A0A3P3VPE9"/>
<feature type="transmembrane region" description="Helical" evidence="7">
    <location>
        <begin position="29"/>
        <end position="50"/>
    </location>
</feature>
<keyword evidence="5 7" id="KW-1133">Transmembrane helix</keyword>
<protein>
    <submittedName>
        <fullName evidence="9">Trimeric intracellular cation channel family protein</fullName>
    </submittedName>
</protein>
<reference evidence="9 10" key="2">
    <citation type="submission" date="2018-12" db="EMBL/GenBank/DDBJ databases">
        <title>Simiduia agarivorans gen. nov., sp. nov., a marine, agarolytic bacterium isolated from shallow coastal water from Keelung, Taiwan.</title>
        <authorList>
            <person name="Shieh W.Y."/>
        </authorList>
    </citation>
    <scope>NUCLEOTIDE SEQUENCE [LARGE SCALE GENOMIC DNA]</scope>
    <source>
        <strain evidence="9 10">GTF-13</strain>
    </source>
</reference>
<keyword evidence="3" id="KW-1003">Cell membrane</keyword>
<accession>A0A3P3VPE9</accession>
<dbReference type="InterPro" id="IPR005115">
    <property type="entry name" value="Gly_transporter"/>
</dbReference>
<evidence type="ECO:0000256" key="6">
    <source>
        <dbReference type="ARBA" id="ARBA00023136"/>
    </source>
</evidence>
<dbReference type="Proteomes" id="UP000280792">
    <property type="component" value="Unassembled WGS sequence"/>
</dbReference>
<evidence type="ECO:0000256" key="1">
    <source>
        <dbReference type="ARBA" id="ARBA00004651"/>
    </source>
</evidence>
<comment type="similarity">
    <text evidence="2">Belongs to the UPF0126 family.</text>
</comment>